<protein>
    <recommendedName>
        <fullName evidence="2">Prepilin type IV endopeptidase peptidase domain-containing protein</fullName>
    </recommendedName>
</protein>
<gene>
    <name evidence="3" type="ORF">AMPC_16080</name>
</gene>
<evidence type="ECO:0000313" key="4">
    <source>
        <dbReference type="Proteomes" id="UP001162734"/>
    </source>
</evidence>
<dbReference type="Pfam" id="PF01478">
    <property type="entry name" value="Peptidase_A24"/>
    <property type="match status" value="1"/>
</dbReference>
<sequence>MGHSALHLELLAALLALAGAWDVAERRVPNALPACIAAAGLVAQGLRGGVAAVGAGLVCGLAVGALLVVPWRRGLMGGGDLKVAASAALWLGPAETIVFLLASALAGGVVSLATWFLDRRALVAPPALAAASWRSAAMRGGAGLTVPYSVAIAAGALAALSVR</sequence>
<feature type="transmembrane region" description="Helical" evidence="1">
    <location>
        <begin position="83"/>
        <end position="116"/>
    </location>
</feature>
<dbReference type="InterPro" id="IPR000045">
    <property type="entry name" value="Prepilin_IV_endopep_pep"/>
</dbReference>
<reference evidence="4" key="1">
    <citation type="journal article" date="2022" name="Int. J. Syst. Evol. Microbiol.">
        <title>Anaeromyxobacter oryzae sp. nov., Anaeromyxobacter diazotrophicus sp. nov. and Anaeromyxobacter paludicola sp. nov., isolated from paddy soils.</title>
        <authorList>
            <person name="Itoh H."/>
            <person name="Xu Z."/>
            <person name="Mise K."/>
            <person name="Masuda Y."/>
            <person name="Ushijima N."/>
            <person name="Hayakawa C."/>
            <person name="Shiratori Y."/>
            <person name="Senoo K."/>
        </authorList>
    </citation>
    <scope>NUCLEOTIDE SEQUENCE [LARGE SCALE GENOMIC DNA]</scope>
    <source>
        <strain evidence="4">Red630</strain>
    </source>
</reference>
<organism evidence="3 4">
    <name type="scientific">Anaeromyxobacter paludicola</name>
    <dbReference type="NCBI Taxonomy" id="2918171"/>
    <lineage>
        <taxon>Bacteria</taxon>
        <taxon>Pseudomonadati</taxon>
        <taxon>Myxococcota</taxon>
        <taxon>Myxococcia</taxon>
        <taxon>Myxococcales</taxon>
        <taxon>Cystobacterineae</taxon>
        <taxon>Anaeromyxobacteraceae</taxon>
        <taxon>Anaeromyxobacter</taxon>
    </lineage>
</organism>
<dbReference type="Proteomes" id="UP001162734">
    <property type="component" value="Chromosome"/>
</dbReference>
<keyword evidence="4" id="KW-1185">Reference proteome</keyword>
<accession>A0ABN6N5Q4</accession>
<name>A0ABN6N5Q4_9BACT</name>
<keyword evidence="1" id="KW-1133">Transmembrane helix</keyword>
<evidence type="ECO:0000259" key="2">
    <source>
        <dbReference type="Pfam" id="PF01478"/>
    </source>
</evidence>
<keyword evidence="1" id="KW-0812">Transmembrane</keyword>
<proteinExistence type="predicted"/>
<dbReference type="EMBL" id="AP025592">
    <property type="protein sequence ID" value="BDG08495.1"/>
    <property type="molecule type" value="Genomic_DNA"/>
</dbReference>
<feature type="transmembrane region" description="Helical" evidence="1">
    <location>
        <begin position="50"/>
        <end position="71"/>
    </location>
</feature>
<feature type="transmembrane region" description="Helical" evidence="1">
    <location>
        <begin position="136"/>
        <end position="160"/>
    </location>
</feature>
<evidence type="ECO:0000313" key="3">
    <source>
        <dbReference type="EMBL" id="BDG08495.1"/>
    </source>
</evidence>
<feature type="domain" description="Prepilin type IV endopeptidase peptidase" evidence="2">
    <location>
        <begin position="10"/>
        <end position="111"/>
    </location>
</feature>
<dbReference type="Gene3D" id="1.20.120.1220">
    <property type="match status" value="1"/>
</dbReference>
<keyword evidence="1" id="KW-0472">Membrane</keyword>
<evidence type="ECO:0000256" key="1">
    <source>
        <dbReference type="SAM" id="Phobius"/>
    </source>
</evidence>